<feature type="transmembrane region" description="Helical" evidence="1">
    <location>
        <begin position="163"/>
        <end position="184"/>
    </location>
</feature>
<dbReference type="Proteomes" id="UP000694388">
    <property type="component" value="Unplaced"/>
</dbReference>
<keyword evidence="1" id="KW-0472">Membrane</keyword>
<evidence type="ECO:0000313" key="2">
    <source>
        <dbReference type="Ensembl" id="ENSEBUP00000016992.1"/>
    </source>
</evidence>
<protein>
    <submittedName>
        <fullName evidence="2">Uncharacterized protein</fullName>
    </submittedName>
</protein>
<organism evidence="2 3">
    <name type="scientific">Eptatretus burgeri</name>
    <name type="common">Inshore hagfish</name>
    <dbReference type="NCBI Taxonomy" id="7764"/>
    <lineage>
        <taxon>Eukaryota</taxon>
        <taxon>Metazoa</taxon>
        <taxon>Chordata</taxon>
        <taxon>Craniata</taxon>
        <taxon>Vertebrata</taxon>
        <taxon>Cyclostomata</taxon>
        <taxon>Myxini</taxon>
        <taxon>Myxiniformes</taxon>
        <taxon>Myxinidae</taxon>
        <taxon>Eptatretinae</taxon>
        <taxon>Eptatretus</taxon>
    </lineage>
</organism>
<reference evidence="2" key="2">
    <citation type="submission" date="2025-09" db="UniProtKB">
        <authorList>
            <consortium name="Ensembl"/>
        </authorList>
    </citation>
    <scope>IDENTIFICATION</scope>
</reference>
<sequence length="194" mass="21468">MATAGKTGRVVGRSYLVGSSDGMPCLGHQGCANVVLRLDSARRGETRFTGLAQIPEGVRVLKDRKRWHNIPQLLRCLHENSEPHNINYRTCMDTLKELHDLLNPEGMDVAPADGAPSQPAKFVNSDIFDMFGGVEVGISLGLNLFICLFIYLFILFIRASDVPVANCGCAFQLVVEIIMRPSLLPHVKLHRRSK</sequence>
<feature type="transmembrane region" description="Helical" evidence="1">
    <location>
        <begin position="136"/>
        <end position="157"/>
    </location>
</feature>
<keyword evidence="1" id="KW-0812">Transmembrane</keyword>
<name>A0A8C4QM60_EPTBU</name>
<dbReference type="Ensembl" id="ENSEBUT00000017568.1">
    <property type="protein sequence ID" value="ENSEBUP00000016992.1"/>
    <property type="gene ID" value="ENSEBUG00000010642.1"/>
</dbReference>
<evidence type="ECO:0000313" key="3">
    <source>
        <dbReference type="Proteomes" id="UP000694388"/>
    </source>
</evidence>
<proteinExistence type="predicted"/>
<accession>A0A8C4QM60</accession>
<reference evidence="2" key="1">
    <citation type="submission" date="2025-08" db="UniProtKB">
        <authorList>
            <consortium name="Ensembl"/>
        </authorList>
    </citation>
    <scope>IDENTIFICATION</scope>
</reference>
<keyword evidence="1" id="KW-1133">Transmembrane helix</keyword>
<dbReference type="AlphaFoldDB" id="A0A8C4QM60"/>
<evidence type="ECO:0000256" key="1">
    <source>
        <dbReference type="SAM" id="Phobius"/>
    </source>
</evidence>
<keyword evidence="3" id="KW-1185">Reference proteome</keyword>